<protein>
    <submittedName>
        <fullName evidence="1">Cytosolic protein</fullName>
    </submittedName>
</protein>
<dbReference type="EMBL" id="CP106878">
    <property type="protein sequence ID" value="WAA10182.1"/>
    <property type="molecule type" value="Genomic_DNA"/>
</dbReference>
<sequence>MAKRKSIFQRWQKECETGDEHFDSNLKSHYYKTSFDKVYQTVVEMFEKNPNITITSEQKERGEIAAQLHKNPKAFIVATVIQVRPFEISVDFMISSENFAPLGLYPKLKNVVISFYQHLDQQLPFSGKKN</sequence>
<evidence type="ECO:0000313" key="1">
    <source>
        <dbReference type="EMBL" id="WAA10182.1"/>
    </source>
</evidence>
<name>A0A9E8LV05_9BACI</name>
<proteinExistence type="predicted"/>
<gene>
    <name evidence="1" type="ORF">OE104_02225</name>
</gene>
<evidence type="ECO:0000313" key="2">
    <source>
        <dbReference type="Proteomes" id="UP001164718"/>
    </source>
</evidence>
<dbReference type="RefSeq" id="WP_275417967.1">
    <property type="nucleotide sequence ID" value="NZ_CP106878.1"/>
</dbReference>
<accession>A0A9E8LV05</accession>
<dbReference type="Proteomes" id="UP001164718">
    <property type="component" value="Chromosome"/>
</dbReference>
<dbReference type="AlphaFoldDB" id="A0A9E8LV05"/>
<organism evidence="1 2">
    <name type="scientific">Fervidibacillus albus</name>
    <dbReference type="NCBI Taxonomy" id="2980026"/>
    <lineage>
        <taxon>Bacteria</taxon>
        <taxon>Bacillati</taxon>
        <taxon>Bacillota</taxon>
        <taxon>Bacilli</taxon>
        <taxon>Bacillales</taxon>
        <taxon>Bacillaceae</taxon>
        <taxon>Fervidibacillus</taxon>
    </lineage>
</organism>
<dbReference type="KEGG" id="faf:OE104_02225"/>
<keyword evidence="2" id="KW-1185">Reference proteome</keyword>
<reference evidence="1" key="1">
    <citation type="submission" date="2022-09" db="EMBL/GenBank/DDBJ databases">
        <title>Complete Genomes of Fervidibacillus albus and Fervidibacillus halotolerans isolated from tidal flat sediments.</title>
        <authorList>
            <person name="Kwon K.K."/>
            <person name="Yang S.-H."/>
            <person name="Park M.J."/>
            <person name="Oh H.-M."/>
        </authorList>
    </citation>
    <scope>NUCLEOTIDE SEQUENCE</scope>
    <source>
        <strain evidence="1">MEBiC13591</strain>
    </source>
</reference>